<dbReference type="Pfam" id="PF02574">
    <property type="entry name" value="S-methyl_trans"/>
    <property type="match status" value="1"/>
</dbReference>
<keyword evidence="6" id="KW-1185">Reference proteome</keyword>
<organism evidence="5 6">
    <name type="scientific">Metapseudomonas resinovorans NBRC 106553</name>
    <dbReference type="NCBI Taxonomy" id="1245471"/>
    <lineage>
        <taxon>Bacteria</taxon>
        <taxon>Pseudomonadati</taxon>
        <taxon>Pseudomonadota</taxon>
        <taxon>Gammaproteobacteria</taxon>
        <taxon>Pseudomonadales</taxon>
        <taxon>Pseudomonadaceae</taxon>
        <taxon>Metapseudomonas</taxon>
    </lineage>
</organism>
<feature type="domain" description="Hcy-binding" evidence="4">
    <location>
        <begin position="4"/>
        <end position="315"/>
    </location>
</feature>
<dbReference type="eggNOG" id="COG2040">
    <property type="taxonomic scope" value="Bacteria"/>
</dbReference>
<feature type="binding site" evidence="3">
    <location>
        <position position="300"/>
    </location>
    <ligand>
        <name>Zn(2+)</name>
        <dbReference type="ChEBI" id="CHEBI:29105"/>
    </ligand>
</feature>
<dbReference type="PANTHER" id="PTHR11103:SF18">
    <property type="entry name" value="SLR1189 PROTEIN"/>
    <property type="match status" value="1"/>
</dbReference>
<dbReference type="PROSITE" id="PS50970">
    <property type="entry name" value="HCY"/>
    <property type="match status" value="1"/>
</dbReference>
<dbReference type="PANTHER" id="PTHR11103">
    <property type="entry name" value="SLR1189 PROTEIN"/>
    <property type="match status" value="1"/>
</dbReference>
<dbReference type="EMBL" id="AP013068">
    <property type="protein sequence ID" value="BAN48207.1"/>
    <property type="molecule type" value="Genomic_DNA"/>
</dbReference>
<protein>
    <recommendedName>
        <fullName evidence="4">Hcy-binding domain-containing protein</fullName>
    </recommendedName>
</protein>
<dbReference type="GO" id="GO:0032259">
    <property type="term" value="P:methylation"/>
    <property type="evidence" value="ECO:0007669"/>
    <property type="project" value="UniProtKB-KW"/>
</dbReference>
<gene>
    <name evidence="5" type="ORF">PCA10_24750</name>
</gene>
<dbReference type="Proteomes" id="UP000015503">
    <property type="component" value="Chromosome"/>
</dbReference>
<dbReference type="HOGENOM" id="CLU_062282_0_0_6"/>
<evidence type="ECO:0000313" key="6">
    <source>
        <dbReference type="Proteomes" id="UP000015503"/>
    </source>
</evidence>
<evidence type="ECO:0000259" key="4">
    <source>
        <dbReference type="PROSITE" id="PS50970"/>
    </source>
</evidence>
<evidence type="ECO:0000256" key="1">
    <source>
        <dbReference type="ARBA" id="ARBA00022603"/>
    </source>
</evidence>
<comment type="cofactor">
    <cofactor evidence="3">
        <name>Zn(2+)</name>
        <dbReference type="ChEBI" id="CHEBI:29105"/>
    </cofactor>
</comment>
<feature type="binding site" evidence="3">
    <location>
        <position position="231"/>
    </location>
    <ligand>
        <name>Zn(2+)</name>
        <dbReference type="ChEBI" id="CHEBI:29105"/>
    </ligand>
</feature>
<evidence type="ECO:0000313" key="5">
    <source>
        <dbReference type="EMBL" id="BAN48207.1"/>
    </source>
</evidence>
<evidence type="ECO:0000256" key="3">
    <source>
        <dbReference type="PROSITE-ProRule" id="PRU00333"/>
    </source>
</evidence>
<feature type="binding site" evidence="3">
    <location>
        <position position="301"/>
    </location>
    <ligand>
        <name>Zn(2+)</name>
        <dbReference type="ChEBI" id="CHEBI:29105"/>
    </ligand>
</feature>
<keyword evidence="2 3" id="KW-0808">Transferase</keyword>
<dbReference type="GO" id="GO:0046872">
    <property type="term" value="F:metal ion binding"/>
    <property type="evidence" value="ECO:0007669"/>
    <property type="project" value="UniProtKB-KW"/>
</dbReference>
<dbReference type="STRING" id="1245471.PCA10_24750"/>
<dbReference type="InterPro" id="IPR003726">
    <property type="entry name" value="HCY_dom"/>
</dbReference>
<dbReference type="OrthoDB" id="9803687at2"/>
<reference evidence="5 6" key="1">
    <citation type="journal article" date="2013" name="Genome Announc.">
        <title>Complete Genome Sequence of the Carbazole Degrader Pseudomonas resinovorans Strain CA10 (NBRC 106553).</title>
        <authorList>
            <person name="Shintani M."/>
            <person name="Hosoyama A."/>
            <person name="Ohji S."/>
            <person name="Tsuchikane K."/>
            <person name="Takarada H."/>
            <person name="Yamazoe A."/>
            <person name="Fujita N."/>
            <person name="Nojiri H."/>
        </authorList>
    </citation>
    <scope>NUCLEOTIDE SEQUENCE [LARGE SCALE GENOMIC DNA]</scope>
    <source>
        <strain evidence="5 6">NBRC 106553</strain>
    </source>
</reference>
<dbReference type="InterPro" id="IPR036589">
    <property type="entry name" value="HCY_dom_sf"/>
</dbReference>
<accession>S6AEN2</accession>
<keyword evidence="3" id="KW-0862">Zinc</keyword>
<dbReference type="Gene3D" id="3.20.20.330">
    <property type="entry name" value="Homocysteine-binding-like domain"/>
    <property type="match status" value="1"/>
</dbReference>
<sequence length="323" mass="34865">MAQFRGALPQLQGELFLTDGGIETTLVFHEGIALPDFAAFVLLNYPDGQEALRKYFLSYCAIARQYGTGLILESPTWRANPDWANHLGFTPQGLADANRQAIALLQALRSEVGGEAGSANIPIVISGCIGPRGDGYIPDDVMDPFQAQQYHSEQIGIFAETAADMITALTMNYADEAVGIALAARDAHMPVVIAFTVETDGRLPTGQGLLEAIEAVDSATASYPAYYMINCAHPDHFEAVLTPSNRRVQRIRGLRANASRKSHAELNDAVALDSGDPAELGAQYARLRQRLPQINVMGGCCGTDQRHIEQIAKACKPLFHAAL</sequence>
<evidence type="ECO:0000256" key="2">
    <source>
        <dbReference type="ARBA" id="ARBA00022679"/>
    </source>
</evidence>
<dbReference type="SUPFAM" id="SSF82282">
    <property type="entry name" value="Homocysteine S-methyltransferase"/>
    <property type="match status" value="1"/>
</dbReference>
<dbReference type="GO" id="GO:0008168">
    <property type="term" value="F:methyltransferase activity"/>
    <property type="evidence" value="ECO:0007669"/>
    <property type="project" value="UniProtKB-UniRule"/>
</dbReference>
<proteinExistence type="predicted"/>
<name>S6AEN2_METRE</name>
<keyword evidence="1 3" id="KW-0489">Methyltransferase</keyword>
<keyword evidence="3" id="KW-0479">Metal-binding</keyword>
<dbReference type="AlphaFoldDB" id="S6AEN2"/>
<dbReference type="RefSeq" id="WP_016492402.1">
    <property type="nucleotide sequence ID" value="NC_021499.1"/>
</dbReference>
<dbReference type="PATRIC" id="fig|1245471.3.peg.2503"/>
<dbReference type="KEGG" id="pre:PCA10_24750"/>